<evidence type="ECO:0000256" key="3">
    <source>
        <dbReference type="ARBA" id="ARBA00022603"/>
    </source>
</evidence>
<feature type="binding site" evidence="6">
    <location>
        <begin position="127"/>
        <end position="128"/>
    </location>
    <ligand>
        <name>S-adenosyl-L-methionine</name>
        <dbReference type="ChEBI" id="CHEBI:59789"/>
    </ligand>
</feature>
<dbReference type="AlphaFoldDB" id="A0A412FZH6"/>
<comment type="caution">
    <text evidence="7">The sequence shown here is derived from an EMBL/GenBank/DDBJ whole genome shotgun (WGS) entry which is preliminary data.</text>
</comment>
<evidence type="ECO:0000256" key="6">
    <source>
        <dbReference type="HAMAP-Rule" id="MF_00074"/>
    </source>
</evidence>
<protein>
    <recommendedName>
        <fullName evidence="6">Ribosomal RNA small subunit methyltransferase G</fullName>
        <ecNumber evidence="6">2.1.1.-</ecNumber>
    </recommendedName>
    <alternativeName>
        <fullName evidence="6">16S rRNA 7-methylguanosine methyltransferase</fullName>
        <shortName evidence="6">16S rRNA m7G methyltransferase</shortName>
    </alternativeName>
</protein>
<evidence type="ECO:0000256" key="5">
    <source>
        <dbReference type="ARBA" id="ARBA00022691"/>
    </source>
</evidence>
<dbReference type="GO" id="GO:0070043">
    <property type="term" value="F:rRNA (guanine-N7-)-methyltransferase activity"/>
    <property type="evidence" value="ECO:0007669"/>
    <property type="project" value="UniProtKB-UniRule"/>
</dbReference>
<evidence type="ECO:0000256" key="4">
    <source>
        <dbReference type="ARBA" id="ARBA00022679"/>
    </source>
</evidence>
<evidence type="ECO:0000256" key="1">
    <source>
        <dbReference type="ARBA" id="ARBA00022490"/>
    </source>
</evidence>
<keyword evidence="4 6" id="KW-0808">Transferase</keyword>
<proteinExistence type="inferred from homology"/>
<keyword evidence="1 6" id="KW-0963">Cytoplasm</keyword>
<keyword evidence="5 6" id="KW-0949">S-adenosyl-L-methionine</keyword>
<dbReference type="EC" id="2.1.1.-" evidence="6"/>
<reference evidence="7 8" key="1">
    <citation type="submission" date="2018-08" db="EMBL/GenBank/DDBJ databases">
        <title>A genome reference for cultivated species of the human gut microbiota.</title>
        <authorList>
            <person name="Zou Y."/>
            <person name="Xue W."/>
            <person name="Luo G."/>
        </authorList>
    </citation>
    <scope>NUCLEOTIDE SEQUENCE [LARGE SCALE GENOMIC DNA]</scope>
    <source>
        <strain evidence="7 8">AF24-29</strain>
    </source>
</reference>
<dbReference type="Proteomes" id="UP000284178">
    <property type="component" value="Unassembled WGS sequence"/>
</dbReference>
<dbReference type="GO" id="GO:0005829">
    <property type="term" value="C:cytosol"/>
    <property type="evidence" value="ECO:0007669"/>
    <property type="project" value="TreeGrafter"/>
</dbReference>
<dbReference type="InterPro" id="IPR029063">
    <property type="entry name" value="SAM-dependent_MTases_sf"/>
</dbReference>
<dbReference type="HAMAP" id="MF_00074">
    <property type="entry name" value="16SrRNA_methyltr_G"/>
    <property type="match status" value="1"/>
</dbReference>
<dbReference type="CDD" id="cd02440">
    <property type="entry name" value="AdoMet_MTases"/>
    <property type="match status" value="1"/>
</dbReference>
<dbReference type="Gene3D" id="3.40.50.150">
    <property type="entry name" value="Vaccinia Virus protein VP39"/>
    <property type="match status" value="1"/>
</dbReference>
<feature type="binding site" evidence="6">
    <location>
        <position position="81"/>
    </location>
    <ligand>
        <name>S-adenosyl-L-methionine</name>
        <dbReference type="ChEBI" id="CHEBI:59789"/>
    </ligand>
</feature>
<name>A0A412FZH6_9FIRM</name>
<comment type="caution">
    <text evidence="6">Lacks conserved residue(s) required for the propagation of feature annotation.</text>
</comment>
<comment type="subcellular location">
    <subcellularLocation>
        <location evidence="6">Cytoplasm</location>
    </subcellularLocation>
</comment>
<dbReference type="EMBL" id="QRUP01000011">
    <property type="protein sequence ID" value="RGR73593.1"/>
    <property type="molecule type" value="Genomic_DNA"/>
</dbReference>
<keyword evidence="8" id="KW-1185">Reference proteome</keyword>
<dbReference type="SUPFAM" id="SSF53335">
    <property type="entry name" value="S-adenosyl-L-methionine-dependent methyltransferases"/>
    <property type="match status" value="1"/>
</dbReference>
<gene>
    <name evidence="6" type="primary">rsmG</name>
    <name evidence="7" type="ORF">DWY25_10235</name>
</gene>
<keyword evidence="2 6" id="KW-0698">rRNA processing</keyword>
<dbReference type="PIRSF" id="PIRSF003078">
    <property type="entry name" value="GidB"/>
    <property type="match status" value="1"/>
</dbReference>
<dbReference type="Pfam" id="PF02527">
    <property type="entry name" value="GidB"/>
    <property type="match status" value="1"/>
</dbReference>
<evidence type="ECO:0000313" key="7">
    <source>
        <dbReference type="EMBL" id="RGR73593.1"/>
    </source>
</evidence>
<sequence>MKWEEFIEACRQKEIGCSARQQEQFVRYAQLLQEWNEKMNLTAITEWEEVLEKHFYDSLVPFAGMPLNTVHLCDVGAGAGFPSLPLKIMNPQLKITILEPLNKRVVFLKEVCRELQLDNVECLNVRAEDYAKEHRESFDLVTARAVANLRMLAELCLPLVKKNGIFVAMKGAAGFEEQVQAEKATKILGAELERAEEVHLQDGSARVNLTYRKVRSTPPQYPRAYAKIKKNPL</sequence>
<dbReference type="PANTHER" id="PTHR31760:SF0">
    <property type="entry name" value="S-ADENOSYL-L-METHIONINE-DEPENDENT METHYLTRANSFERASES SUPERFAMILY PROTEIN"/>
    <property type="match status" value="1"/>
</dbReference>
<dbReference type="FunFam" id="3.40.50.150:FF:000041">
    <property type="entry name" value="Ribosomal RNA small subunit methyltransferase G"/>
    <property type="match status" value="1"/>
</dbReference>
<dbReference type="InterPro" id="IPR003682">
    <property type="entry name" value="rRNA_ssu_MeTfrase_G"/>
</dbReference>
<comment type="similarity">
    <text evidence="6">Belongs to the methyltransferase superfamily. RNA methyltransferase RsmG family.</text>
</comment>
<accession>A0A412FZH6</accession>
<feature type="binding site" evidence="6">
    <location>
        <position position="76"/>
    </location>
    <ligand>
        <name>S-adenosyl-L-methionine</name>
        <dbReference type="ChEBI" id="CHEBI:59789"/>
    </ligand>
</feature>
<evidence type="ECO:0000313" key="8">
    <source>
        <dbReference type="Proteomes" id="UP000284178"/>
    </source>
</evidence>
<organism evidence="7 8">
    <name type="scientific">Holdemania filiformis</name>
    <dbReference type="NCBI Taxonomy" id="61171"/>
    <lineage>
        <taxon>Bacteria</taxon>
        <taxon>Bacillati</taxon>
        <taxon>Bacillota</taxon>
        <taxon>Erysipelotrichia</taxon>
        <taxon>Erysipelotrichales</taxon>
        <taxon>Erysipelotrichaceae</taxon>
        <taxon>Holdemania</taxon>
    </lineage>
</organism>
<feature type="binding site" evidence="6">
    <location>
        <position position="144"/>
    </location>
    <ligand>
        <name>S-adenosyl-L-methionine</name>
        <dbReference type="ChEBI" id="CHEBI:59789"/>
    </ligand>
</feature>
<comment type="function">
    <text evidence="6">Specifically methylates the N7 position of a guanine in 16S rRNA.</text>
</comment>
<evidence type="ECO:0000256" key="2">
    <source>
        <dbReference type="ARBA" id="ARBA00022552"/>
    </source>
</evidence>
<dbReference type="RefSeq" id="WP_117895144.1">
    <property type="nucleotide sequence ID" value="NZ_CABJCV010000011.1"/>
</dbReference>
<dbReference type="PANTHER" id="PTHR31760">
    <property type="entry name" value="S-ADENOSYL-L-METHIONINE-DEPENDENT METHYLTRANSFERASES SUPERFAMILY PROTEIN"/>
    <property type="match status" value="1"/>
</dbReference>
<dbReference type="GeneID" id="83015777"/>
<keyword evidence="3 6" id="KW-0489">Methyltransferase</keyword>
<dbReference type="NCBIfam" id="TIGR00138">
    <property type="entry name" value="rsmG_gidB"/>
    <property type="match status" value="1"/>
</dbReference>